<keyword evidence="1" id="KW-0732">Signal</keyword>
<evidence type="ECO:0000256" key="1">
    <source>
        <dbReference type="SAM" id="SignalP"/>
    </source>
</evidence>
<feature type="chain" id="PRO_5017783766" evidence="1">
    <location>
        <begin position="20"/>
        <end position="256"/>
    </location>
</feature>
<feature type="signal peptide" evidence="1">
    <location>
        <begin position="1"/>
        <end position="19"/>
    </location>
</feature>
<keyword evidence="3" id="KW-1185">Reference proteome</keyword>
<dbReference type="InterPro" id="IPR019619">
    <property type="entry name" value="DUF2490"/>
</dbReference>
<sequence>MKNVFTPLLIAFFPLFLTAQTPQEKEINHQVQTWVSINTVTKFADHWGIVGDFHIRRNDFVADDSFYFIRGGISYIPNSNVSLNLGYAHMWLAPTNPDWSTFADENRLYQQAQLNVKFGNVSILQRLRSEQRWQEKIVNDQESGQVRFTNRFRYLSSFTFRIFNNPKLPSMVLSDEILLNFGKEAVYNTFDQNRFFIGIRHTFNPKWSFDFGYMNVYQQKYSGYQYDMNHTIRWFFYLNTSIRKKAPSTTENSGDE</sequence>
<gene>
    <name evidence="2" type="ORF">BD847_3259</name>
</gene>
<evidence type="ECO:0000313" key="3">
    <source>
        <dbReference type="Proteomes" id="UP000257004"/>
    </source>
</evidence>
<dbReference type="OrthoDB" id="1118734at2"/>
<dbReference type="EMBL" id="QRDQ01000010">
    <property type="protein sequence ID" value="RED22629.1"/>
    <property type="molecule type" value="Genomic_DNA"/>
</dbReference>
<comment type="caution">
    <text evidence="2">The sequence shown here is derived from an EMBL/GenBank/DDBJ whole genome shotgun (WGS) entry which is preliminary data.</text>
</comment>
<proteinExistence type="predicted"/>
<accession>A0A3D9FQ81</accession>
<dbReference type="RefSeq" id="WP_115889244.1">
    <property type="nucleotide sequence ID" value="NZ_QRDQ01000010.1"/>
</dbReference>
<dbReference type="Pfam" id="PF10677">
    <property type="entry name" value="DUF2490"/>
    <property type="match status" value="1"/>
</dbReference>
<evidence type="ECO:0000313" key="2">
    <source>
        <dbReference type="EMBL" id="RED22629.1"/>
    </source>
</evidence>
<organism evidence="2 3">
    <name type="scientific">Flavobacterium cutihirudinis</name>
    <dbReference type="NCBI Taxonomy" id="1265740"/>
    <lineage>
        <taxon>Bacteria</taxon>
        <taxon>Pseudomonadati</taxon>
        <taxon>Bacteroidota</taxon>
        <taxon>Flavobacteriia</taxon>
        <taxon>Flavobacteriales</taxon>
        <taxon>Flavobacteriaceae</taxon>
        <taxon>Flavobacterium</taxon>
    </lineage>
</organism>
<protein>
    <submittedName>
        <fullName evidence="2">Uncharacterized protein DUF2490</fullName>
    </submittedName>
</protein>
<dbReference type="AlphaFoldDB" id="A0A3D9FQ81"/>
<dbReference type="Proteomes" id="UP000257004">
    <property type="component" value="Unassembled WGS sequence"/>
</dbReference>
<name>A0A3D9FQ81_9FLAO</name>
<reference evidence="2 3" key="1">
    <citation type="submission" date="2018-07" db="EMBL/GenBank/DDBJ databases">
        <title>Genomic Encyclopedia of Archaeal and Bacterial Type Strains, Phase II (KMG-II): from individual species to whole genera.</title>
        <authorList>
            <person name="Goeker M."/>
        </authorList>
    </citation>
    <scope>NUCLEOTIDE SEQUENCE [LARGE SCALE GENOMIC DNA]</scope>
    <source>
        <strain evidence="2 3">DSM 25795</strain>
    </source>
</reference>